<gene>
    <name evidence="2" type="ORF">SAMN05216270_101502</name>
</gene>
<dbReference type="InterPro" id="IPR029058">
    <property type="entry name" value="AB_hydrolase_fold"/>
</dbReference>
<dbReference type="Pfam" id="PF00561">
    <property type="entry name" value="Abhydrolase_1"/>
    <property type="match status" value="1"/>
</dbReference>
<dbReference type="GO" id="GO:0046503">
    <property type="term" value="P:glycerolipid catabolic process"/>
    <property type="evidence" value="ECO:0007669"/>
    <property type="project" value="TreeGrafter"/>
</dbReference>
<proteinExistence type="predicted"/>
<dbReference type="SUPFAM" id="SSF53474">
    <property type="entry name" value="alpha/beta-Hydrolases"/>
    <property type="match status" value="1"/>
</dbReference>
<accession>A0A1G6RIP9</accession>
<protein>
    <submittedName>
        <fullName evidence="2">Pimeloyl-ACP methyl ester carboxylesterase</fullName>
    </submittedName>
</protein>
<dbReference type="InterPro" id="IPR050471">
    <property type="entry name" value="AB_hydrolase"/>
</dbReference>
<evidence type="ECO:0000313" key="2">
    <source>
        <dbReference type="EMBL" id="SDD04234.1"/>
    </source>
</evidence>
<dbReference type="PANTHER" id="PTHR43433:SF5">
    <property type="entry name" value="AB HYDROLASE-1 DOMAIN-CONTAINING PROTEIN"/>
    <property type="match status" value="1"/>
</dbReference>
<dbReference type="AlphaFoldDB" id="A0A1G6RIP9"/>
<dbReference type="Proteomes" id="UP000198949">
    <property type="component" value="Unassembled WGS sequence"/>
</dbReference>
<reference evidence="3" key="1">
    <citation type="submission" date="2016-10" db="EMBL/GenBank/DDBJ databases">
        <authorList>
            <person name="Varghese N."/>
            <person name="Submissions S."/>
        </authorList>
    </citation>
    <scope>NUCLEOTIDE SEQUENCE [LARGE SCALE GENOMIC DNA]</scope>
    <source>
        <strain evidence="3">CGMCC 4.3516</strain>
    </source>
</reference>
<feature type="domain" description="AB hydrolase-1" evidence="1">
    <location>
        <begin position="48"/>
        <end position="283"/>
    </location>
</feature>
<dbReference type="OrthoDB" id="8957634at2"/>
<keyword evidence="3" id="KW-1185">Reference proteome</keyword>
<name>A0A1G6RIP9_9ACTN</name>
<dbReference type="RefSeq" id="WP_091027793.1">
    <property type="nucleotide sequence ID" value="NZ_FNAD01000001.1"/>
</dbReference>
<dbReference type="STRING" id="58114.SAMN05216270_101502"/>
<dbReference type="EMBL" id="FNAD01000001">
    <property type="protein sequence ID" value="SDD04234.1"/>
    <property type="molecule type" value="Genomic_DNA"/>
</dbReference>
<dbReference type="PANTHER" id="PTHR43433">
    <property type="entry name" value="HYDROLASE, ALPHA/BETA FOLD FAMILY PROTEIN"/>
    <property type="match status" value="1"/>
</dbReference>
<dbReference type="GO" id="GO:0004806">
    <property type="term" value="F:triacylglycerol lipase activity"/>
    <property type="evidence" value="ECO:0007669"/>
    <property type="project" value="TreeGrafter"/>
</dbReference>
<organism evidence="2 3">
    <name type="scientific">Glycomyces harbinensis</name>
    <dbReference type="NCBI Taxonomy" id="58114"/>
    <lineage>
        <taxon>Bacteria</taxon>
        <taxon>Bacillati</taxon>
        <taxon>Actinomycetota</taxon>
        <taxon>Actinomycetes</taxon>
        <taxon>Glycomycetales</taxon>
        <taxon>Glycomycetaceae</taxon>
        <taxon>Glycomyces</taxon>
    </lineage>
</organism>
<dbReference type="Gene3D" id="3.40.50.1820">
    <property type="entry name" value="alpha/beta hydrolase"/>
    <property type="match status" value="1"/>
</dbReference>
<dbReference type="InterPro" id="IPR000073">
    <property type="entry name" value="AB_hydrolase_1"/>
</dbReference>
<evidence type="ECO:0000313" key="3">
    <source>
        <dbReference type="Proteomes" id="UP000198949"/>
    </source>
</evidence>
<sequence>MNQARQQSTAPQPTGYAKNGKVRIAYEDLGGVGGEPLLLVMGASVTRFWWPTGFVRELIDRGFHVVSFDNRDSGQSTHFPAAAARPVTALFRRTPPAYTGEDVTDDAVAVMDAVGWDSAHLFGHSNGGLNVQRIALRHPDRVRSIAVSAAVSSDATRLQLLRHIRFGTVAKMARLRFPDTREGHLAMSLAVSRALASPGYPFDEAEALSRIEKDESGSVSDPNTMGRQLGAHWSGGRLAQLRVPAVILYGDSDQLMRLSAAHQLAESIPGARLVIVPGVGHDIPAGVWPRYAEEIRANADAAASRC</sequence>
<evidence type="ECO:0000259" key="1">
    <source>
        <dbReference type="Pfam" id="PF00561"/>
    </source>
</evidence>